<dbReference type="SMART" id="SM00530">
    <property type="entry name" value="HTH_XRE"/>
    <property type="match status" value="1"/>
</dbReference>
<dbReference type="EMBL" id="JACCCZ010000001">
    <property type="protein sequence ID" value="NYG02531.1"/>
    <property type="molecule type" value="Genomic_DNA"/>
</dbReference>
<dbReference type="CDD" id="cd00093">
    <property type="entry name" value="HTH_XRE"/>
    <property type="match status" value="1"/>
</dbReference>
<dbReference type="RefSeq" id="WP_179761334.1">
    <property type="nucleotide sequence ID" value="NZ_BAAAJZ010000003.1"/>
</dbReference>
<keyword evidence="3" id="KW-1185">Reference proteome</keyword>
<sequence length="288" mass="32783">MTAAHGPLVIRKRLGWALKQLRVARHRQLSEIAKLLEVSASKLSRIETGQVEPKFRDVRDLLEIYEASDTERDRILGWANDAKAPGWWEPLGPAPSGVDLNMLISLEAESRAKSTFSIPISGLLQTEDYARLFLTEVFAGQDHVEIERMVEIRMGRQNVIEPDRTEAPPLELHVLLDEVALHRCADEEVLRAQIGELIRRGDQPNITLQILPFRAGWTSATSTFSVFTPRHPETDWPMVNVEGTENDVFIDTPQAVADYQQIWQRLLDRAMSPDDSRRMLDRRFAGRS</sequence>
<dbReference type="Pfam" id="PF19054">
    <property type="entry name" value="DUF5753"/>
    <property type="match status" value="1"/>
</dbReference>
<dbReference type="Proteomes" id="UP000549695">
    <property type="component" value="Unassembled WGS sequence"/>
</dbReference>
<reference evidence="2 3" key="1">
    <citation type="submission" date="2020-07" db="EMBL/GenBank/DDBJ databases">
        <title>Sequencing the genomes of 1000 actinobacteria strains.</title>
        <authorList>
            <person name="Klenk H.-P."/>
        </authorList>
    </citation>
    <scope>NUCLEOTIDE SEQUENCE [LARGE SCALE GENOMIC DNA]</scope>
    <source>
        <strain evidence="2 3">DSM 44749</strain>
    </source>
</reference>
<dbReference type="InterPro" id="IPR010982">
    <property type="entry name" value="Lambda_DNA-bd_dom_sf"/>
</dbReference>
<dbReference type="Gene3D" id="1.10.260.40">
    <property type="entry name" value="lambda repressor-like DNA-binding domains"/>
    <property type="match status" value="1"/>
</dbReference>
<evidence type="ECO:0000313" key="3">
    <source>
        <dbReference type="Proteomes" id="UP000549695"/>
    </source>
</evidence>
<proteinExistence type="predicted"/>
<organism evidence="2 3">
    <name type="scientific">Pseudonocardia alni</name>
    <name type="common">Amycolata alni</name>
    <dbReference type="NCBI Taxonomy" id="33907"/>
    <lineage>
        <taxon>Bacteria</taxon>
        <taxon>Bacillati</taxon>
        <taxon>Actinomycetota</taxon>
        <taxon>Actinomycetes</taxon>
        <taxon>Pseudonocardiales</taxon>
        <taxon>Pseudonocardiaceae</taxon>
        <taxon>Pseudonocardia</taxon>
    </lineage>
</organism>
<dbReference type="InterPro" id="IPR043917">
    <property type="entry name" value="DUF5753"/>
</dbReference>
<dbReference type="PROSITE" id="PS50943">
    <property type="entry name" value="HTH_CROC1"/>
    <property type="match status" value="1"/>
</dbReference>
<dbReference type="GeneID" id="98052570"/>
<evidence type="ECO:0000259" key="1">
    <source>
        <dbReference type="PROSITE" id="PS50943"/>
    </source>
</evidence>
<comment type="caution">
    <text evidence="2">The sequence shown here is derived from an EMBL/GenBank/DDBJ whole genome shotgun (WGS) entry which is preliminary data.</text>
</comment>
<dbReference type="SUPFAM" id="SSF47413">
    <property type="entry name" value="lambda repressor-like DNA-binding domains"/>
    <property type="match status" value="1"/>
</dbReference>
<name>A0A852W552_PSEA5</name>
<protein>
    <submittedName>
        <fullName evidence="2">Transcriptional regulator with XRE-family HTH domain</fullName>
    </submittedName>
</protein>
<dbReference type="InterPro" id="IPR001387">
    <property type="entry name" value="Cro/C1-type_HTH"/>
</dbReference>
<dbReference type="GO" id="GO:0003677">
    <property type="term" value="F:DNA binding"/>
    <property type="evidence" value="ECO:0007669"/>
    <property type="project" value="InterPro"/>
</dbReference>
<gene>
    <name evidence="2" type="ORF">HDA37_002816</name>
</gene>
<dbReference type="Pfam" id="PF13560">
    <property type="entry name" value="HTH_31"/>
    <property type="match status" value="1"/>
</dbReference>
<feature type="domain" description="HTH cro/C1-type" evidence="1">
    <location>
        <begin position="18"/>
        <end position="72"/>
    </location>
</feature>
<dbReference type="AlphaFoldDB" id="A0A852W552"/>
<accession>A0A852W552</accession>
<evidence type="ECO:0000313" key="2">
    <source>
        <dbReference type="EMBL" id="NYG02531.1"/>
    </source>
</evidence>